<organism evidence="1 2">
    <name type="scientific">Oikopleura dioica</name>
    <name type="common">Tunicate</name>
    <dbReference type="NCBI Taxonomy" id="34765"/>
    <lineage>
        <taxon>Eukaryota</taxon>
        <taxon>Metazoa</taxon>
        <taxon>Chordata</taxon>
        <taxon>Tunicata</taxon>
        <taxon>Appendicularia</taxon>
        <taxon>Copelata</taxon>
        <taxon>Oikopleuridae</taxon>
        <taxon>Oikopleura</taxon>
    </lineage>
</organism>
<name>A0ABN7T3G7_OIKDI</name>
<proteinExistence type="predicted"/>
<reference evidence="1 2" key="1">
    <citation type="submission" date="2021-04" db="EMBL/GenBank/DDBJ databases">
        <authorList>
            <person name="Bliznina A."/>
        </authorList>
    </citation>
    <scope>NUCLEOTIDE SEQUENCE [LARGE SCALE GENOMIC DNA]</scope>
</reference>
<protein>
    <submittedName>
        <fullName evidence="1">Oidioi.mRNA.OKI2018_I69.chr2.g4291.t2.cds</fullName>
    </submittedName>
</protein>
<evidence type="ECO:0000313" key="2">
    <source>
        <dbReference type="Proteomes" id="UP001158576"/>
    </source>
</evidence>
<keyword evidence="2" id="KW-1185">Reference proteome</keyword>
<gene>
    <name evidence="1" type="ORF">OKIOD_LOCUS13056</name>
</gene>
<accession>A0ABN7T3G7</accession>
<dbReference type="Proteomes" id="UP001158576">
    <property type="component" value="Chromosome 2"/>
</dbReference>
<evidence type="ECO:0000313" key="1">
    <source>
        <dbReference type="EMBL" id="CAG5109805.1"/>
    </source>
</evidence>
<sequence length="248" mass="28422">MEQFLKILKSQTKRVKESAEGVTLSDSKEITKVHQKNTIQSVPKGLNLTLTRTKTRERKERRIFVPKTVDLYKTRKILASSTMRLLGEQINAILLYLDRVEPQLYSSYWFKKVQNSLLKPSNSTLKERTNTPLAQIQSEFAADVAGLDEVENVEAKINKRAIEIQSIVPDTVLHDKLQWIRVSLRQRILNTKMALLNLECMLDLEAPMPYDADDVSFDQSQLSSEDYTISFDIHSEALISSTSEMCIE</sequence>
<dbReference type="EMBL" id="OU015567">
    <property type="protein sequence ID" value="CAG5109805.1"/>
    <property type="molecule type" value="Genomic_DNA"/>
</dbReference>